<accession>F8PI76</accession>
<evidence type="ECO:0000313" key="3">
    <source>
        <dbReference type="Proteomes" id="UP000008063"/>
    </source>
</evidence>
<organism evidence="3">
    <name type="scientific">Serpula lacrymans var. lacrymans (strain S7.3)</name>
    <name type="common">Dry rot fungus</name>
    <dbReference type="NCBI Taxonomy" id="936435"/>
    <lineage>
        <taxon>Eukaryota</taxon>
        <taxon>Fungi</taxon>
        <taxon>Dikarya</taxon>
        <taxon>Basidiomycota</taxon>
        <taxon>Agaricomycotina</taxon>
        <taxon>Agaricomycetes</taxon>
        <taxon>Agaricomycetidae</taxon>
        <taxon>Boletales</taxon>
        <taxon>Coniophorineae</taxon>
        <taxon>Serpulaceae</taxon>
        <taxon>Serpula</taxon>
    </lineage>
</organism>
<keyword evidence="3" id="KW-1185">Reference proteome</keyword>
<protein>
    <recommendedName>
        <fullName evidence="4">Reverse transcriptase Ty1/copia-type domain-containing protein</fullName>
    </recommendedName>
</protein>
<dbReference type="InParanoid" id="F8PI76"/>
<feature type="region of interest" description="Disordered" evidence="1">
    <location>
        <begin position="1"/>
        <end position="65"/>
    </location>
</feature>
<gene>
    <name evidence="2" type="ORF">SERLA73DRAFT_68758</name>
</gene>
<reference evidence="3" key="1">
    <citation type="journal article" date="2011" name="Science">
        <title>The plant cell wall-decomposing machinery underlies the functional diversity of forest fungi.</title>
        <authorList>
            <person name="Eastwood D.C."/>
            <person name="Floudas D."/>
            <person name="Binder M."/>
            <person name="Majcherczyk A."/>
            <person name="Schneider P."/>
            <person name="Aerts A."/>
            <person name="Asiegbu F.O."/>
            <person name="Baker S.E."/>
            <person name="Barry K."/>
            <person name="Bendiksby M."/>
            <person name="Blumentritt M."/>
            <person name="Coutinho P.M."/>
            <person name="Cullen D."/>
            <person name="de Vries R.P."/>
            <person name="Gathman A."/>
            <person name="Goodell B."/>
            <person name="Henrissat B."/>
            <person name="Ihrmark K."/>
            <person name="Kauserud H."/>
            <person name="Kohler A."/>
            <person name="LaButti K."/>
            <person name="Lapidus A."/>
            <person name="Lavin J.L."/>
            <person name="Lee Y.-H."/>
            <person name="Lindquist E."/>
            <person name="Lilly W."/>
            <person name="Lucas S."/>
            <person name="Morin E."/>
            <person name="Murat C."/>
            <person name="Oguiza J.A."/>
            <person name="Park J."/>
            <person name="Pisabarro A.G."/>
            <person name="Riley R."/>
            <person name="Rosling A."/>
            <person name="Salamov A."/>
            <person name="Schmidt O."/>
            <person name="Schmutz J."/>
            <person name="Skrede I."/>
            <person name="Stenlid J."/>
            <person name="Wiebenga A."/>
            <person name="Xie X."/>
            <person name="Kuees U."/>
            <person name="Hibbett D.S."/>
            <person name="Hoffmeister D."/>
            <person name="Hoegberg N."/>
            <person name="Martin F."/>
            <person name="Grigoriev I.V."/>
            <person name="Watkinson S.C."/>
        </authorList>
    </citation>
    <scope>NUCLEOTIDE SEQUENCE [LARGE SCALE GENOMIC DNA]</scope>
    <source>
        <strain evidence="3">strain S7.3</strain>
    </source>
</reference>
<dbReference type="Proteomes" id="UP000008063">
    <property type="component" value="Unassembled WGS sequence"/>
</dbReference>
<feature type="compositionally biased region" description="Polar residues" evidence="1">
    <location>
        <begin position="17"/>
        <end position="37"/>
    </location>
</feature>
<dbReference type="AlphaFoldDB" id="F8PI76"/>
<evidence type="ECO:0000313" key="2">
    <source>
        <dbReference type="EMBL" id="EGO05119.1"/>
    </source>
</evidence>
<sequence length="168" mass="19018">MTTIPKHNVDKIPLTATKPTLPSNMHNTPPKEQSISKIQEVIEREELTDEEADNQKEKNNMRERPTHIAALKLQGFYKSLNDGKLTAKSAHISEESDVSIEHNDYLMAYATGAADCDSPRIRRALQGPEKDHWTKTINEELSQLNKLHTWDVTDPPPGSNIIQSHFVK</sequence>
<dbReference type="HOGENOM" id="CLU_1587490_0_0_1"/>
<name>F8PI76_SERL3</name>
<proteinExistence type="predicted"/>
<feature type="compositionally biased region" description="Basic and acidic residues" evidence="1">
    <location>
        <begin position="53"/>
        <end position="65"/>
    </location>
</feature>
<evidence type="ECO:0000256" key="1">
    <source>
        <dbReference type="SAM" id="MobiDB-lite"/>
    </source>
</evidence>
<evidence type="ECO:0008006" key="4">
    <source>
        <dbReference type="Google" id="ProtNLM"/>
    </source>
</evidence>
<dbReference type="EMBL" id="GL945474">
    <property type="protein sequence ID" value="EGO05119.1"/>
    <property type="molecule type" value="Genomic_DNA"/>
</dbReference>